<comment type="caution">
    <text evidence="1">The sequence shown here is derived from an EMBL/GenBank/DDBJ whole genome shotgun (WGS) entry which is preliminary data.</text>
</comment>
<proteinExistence type="predicted"/>
<sequence>MIRGFLQSPKPEKGLSVYTKMLSLGIAPNNRTFTVLVKACVYLSLLDMVYVHALKLGHVCDAFVTSSVINMYAKFGLMDKACVVSDANLNKNVACWTSLISGYCRNGFVSEAREVFDSMPDRNDVACSAMVSGYVKNHCFNEAIGLFQELKSFDNAKLNASLLVSVLNACAVTAKFNLAFEG</sequence>
<organism evidence="1 2">
    <name type="scientific">Pistacia atlantica</name>
    <dbReference type="NCBI Taxonomy" id="434234"/>
    <lineage>
        <taxon>Eukaryota</taxon>
        <taxon>Viridiplantae</taxon>
        <taxon>Streptophyta</taxon>
        <taxon>Embryophyta</taxon>
        <taxon>Tracheophyta</taxon>
        <taxon>Spermatophyta</taxon>
        <taxon>Magnoliopsida</taxon>
        <taxon>eudicotyledons</taxon>
        <taxon>Gunneridae</taxon>
        <taxon>Pentapetalae</taxon>
        <taxon>rosids</taxon>
        <taxon>malvids</taxon>
        <taxon>Sapindales</taxon>
        <taxon>Anacardiaceae</taxon>
        <taxon>Pistacia</taxon>
    </lineage>
</organism>
<dbReference type="EMBL" id="CM047904">
    <property type="protein sequence ID" value="KAJ0090026.1"/>
    <property type="molecule type" value="Genomic_DNA"/>
</dbReference>
<evidence type="ECO:0000313" key="1">
    <source>
        <dbReference type="EMBL" id="KAJ0090026.1"/>
    </source>
</evidence>
<gene>
    <name evidence="1" type="ORF">Patl1_14253</name>
</gene>
<dbReference type="Proteomes" id="UP001164250">
    <property type="component" value="Chromosome 8"/>
</dbReference>
<reference evidence="2" key="1">
    <citation type="journal article" date="2023" name="G3 (Bethesda)">
        <title>Genome assembly and association tests identify interacting loci associated with vigor, precocity, and sex in interspecific pistachio rootstocks.</title>
        <authorList>
            <person name="Palmer W."/>
            <person name="Jacygrad E."/>
            <person name="Sagayaradj S."/>
            <person name="Cavanaugh K."/>
            <person name="Han R."/>
            <person name="Bertier L."/>
            <person name="Beede B."/>
            <person name="Kafkas S."/>
            <person name="Golino D."/>
            <person name="Preece J."/>
            <person name="Michelmore R."/>
        </authorList>
    </citation>
    <scope>NUCLEOTIDE SEQUENCE [LARGE SCALE GENOMIC DNA]</scope>
</reference>
<accession>A0ACC1ATK7</accession>
<evidence type="ECO:0000313" key="2">
    <source>
        <dbReference type="Proteomes" id="UP001164250"/>
    </source>
</evidence>
<name>A0ACC1ATK7_9ROSI</name>
<protein>
    <submittedName>
        <fullName evidence="1">Uncharacterized protein</fullName>
    </submittedName>
</protein>
<keyword evidence="2" id="KW-1185">Reference proteome</keyword>